<accession>A0A938X6D3</accession>
<dbReference type="PRINTS" id="PR00335">
    <property type="entry name" value="KUPTAKETRKA"/>
</dbReference>
<dbReference type="InterPro" id="IPR036291">
    <property type="entry name" value="NAD(P)-bd_dom_sf"/>
</dbReference>
<keyword evidence="5" id="KW-1185">Reference proteome</keyword>
<dbReference type="AlphaFoldDB" id="A0A938X6D3"/>
<dbReference type="Pfam" id="PF02254">
    <property type="entry name" value="TrkA_N"/>
    <property type="match status" value="1"/>
</dbReference>
<dbReference type="PROSITE" id="PS51201">
    <property type="entry name" value="RCK_N"/>
    <property type="match status" value="1"/>
</dbReference>
<dbReference type="GO" id="GO:0005886">
    <property type="term" value="C:plasma membrane"/>
    <property type="evidence" value="ECO:0007669"/>
    <property type="project" value="InterPro"/>
</dbReference>
<dbReference type="Gene3D" id="3.40.50.720">
    <property type="entry name" value="NAD(P)-binding Rossmann-like Domain"/>
    <property type="match status" value="1"/>
</dbReference>
<sequence>MNILVVGCGKVGARLATVLAEEGHMVSVVDRSEERLESLPDDFDGMKTCGVPIDQDVLREAGIENCDALAAVSSDDNVNIMVSQVAKKIFGIQNVVTRIYTPDREDVFSHFGLSTVCPTHLTVSAIHSAVVEHDLPRMLNIGSHTMKFSIHPVPRALVGMAAFAYDPGEQSSLFAVLHEDDTMSLNNNCKEKLKVTDRLVISTIVD</sequence>
<evidence type="ECO:0000256" key="2">
    <source>
        <dbReference type="ARBA" id="ARBA00022958"/>
    </source>
</evidence>
<dbReference type="Proteomes" id="UP000774750">
    <property type="component" value="Unassembled WGS sequence"/>
</dbReference>
<dbReference type="RefSeq" id="WP_204444470.1">
    <property type="nucleotide sequence ID" value="NZ_JACJKY010000003.1"/>
</dbReference>
<feature type="domain" description="RCK N-terminal" evidence="3">
    <location>
        <begin position="1"/>
        <end position="118"/>
    </location>
</feature>
<dbReference type="SUPFAM" id="SSF51735">
    <property type="entry name" value="NAD(P)-binding Rossmann-fold domains"/>
    <property type="match status" value="1"/>
</dbReference>
<dbReference type="PANTHER" id="PTHR43833">
    <property type="entry name" value="POTASSIUM CHANNEL PROTEIN 2-RELATED-RELATED"/>
    <property type="match status" value="1"/>
</dbReference>
<proteinExistence type="predicted"/>
<dbReference type="InterPro" id="IPR050721">
    <property type="entry name" value="Trk_Ktr_HKT_K-transport"/>
</dbReference>
<reference evidence="4" key="2">
    <citation type="journal article" date="2021" name="Sci. Rep.">
        <title>The distribution of antibiotic resistance genes in chicken gut microbiota commensals.</title>
        <authorList>
            <person name="Juricova H."/>
            <person name="Matiasovicova J."/>
            <person name="Kubasova T."/>
            <person name="Cejkova D."/>
            <person name="Rychlik I."/>
        </authorList>
    </citation>
    <scope>NUCLEOTIDE SEQUENCE</scope>
    <source>
        <strain evidence="4">An559</strain>
    </source>
</reference>
<keyword evidence="1" id="KW-0633">Potassium transport</keyword>
<dbReference type="EMBL" id="JACJKY010000003">
    <property type="protein sequence ID" value="MBM6920046.1"/>
    <property type="molecule type" value="Genomic_DNA"/>
</dbReference>
<keyword evidence="1" id="KW-0406">Ion transport</keyword>
<gene>
    <name evidence="4" type="ORF">H6A12_02570</name>
</gene>
<name>A0A938X6D3_9FIRM</name>
<evidence type="ECO:0000313" key="5">
    <source>
        <dbReference type="Proteomes" id="UP000774750"/>
    </source>
</evidence>
<organism evidence="4 5">
    <name type="scientific">Merdimmobilis hominis</name>
    <dbReference type="NCBI Taxonomy" id="2897707"/>
    <lineage>
        <taxon>Bacteria</taxon>
        <taxon>Bacillati</taxon>
        <taxon>Bacillota</taxon>
        <taxon>Clostridia</taxon>
        <taxon>Eubacteriales</taxon>
        <taxon>Oscillospiraceae</taxon>
        <taxon>Merdimmobilis</taxon>
    </lineage>
</organism>
<evidence type="ECO:0000256" key="1">
    <source>
        <dbReference type="ARBA" id="ARBA00022538"/>
    </source>
</evidence>
<keyword evidence="2" id="KW-0630">Potassium</keyword>
<dbReference type="InterPro" id="IPR006036">
    <property type="entry name" value="K_uptake_TrkA"/>
</dbReference>
<keyword evidence="1" id="KW-0813">Transport</keyword>
<dbReference type="InterPro" id="IPR003148">
    <property type="entry name" value="RCK_N"/>
</dbReference>
<evidence type="ECO:0000313" key="4">
    <source>
        <dbReference type="EMBL" id="MBM6920046.1"/>
    </source>
</evidence>
<protein>
    <submittedName>
        <fullName evidence="4">TrkA family potassium uptake protein</fullName>
    </submittedName>
</protein>
<dbReference type="GO" id="GO:0015079">
    <property type="term" value="F:potassium ion transmembrane transporter activity"/>
    <property type="evidence" value="ECO:0007669"/>
    <property type="project" value="InterPro"/>
</dbReference>
<evidence type="ECO:0000259" key="3">
    <source>
        <dbReference type="PROSITE" id="PS51201"/>
    </source>
</evidence>
<comment type="caution">
    <text evidence="4">The sequence shown here is derived from an EMBL/GenBank/DDBJ whole genome shotgun (WGS) entry which is preliminary data.</text>
</comment>
<reference evidence="4" key="1">
    <citation type="submission" date="2020-08" db="EMBL/GenBank/DDBJ databases">
        <authorList>
            <person name="Cejkova D."/>
            <person name="Kubasova T."/>
            <person name="Jahodarova E."/>
            <person name="Rychlik I."/>
        </authorList>
    </citation>
    <scope>NUCLEOTIDE SEQUENCE</scope>
    <source>
        <strain evidence="4">An559</strain>
    </source>
</reference>